<dbReference type="AlphaFoldDB" id="A0AAV3AF63"/>
<accession>A0AAV3AF63</accession>
<evidence type="ECO:0000313" key="2">
    <source>
        <dbReference type="Proteomes" id="UP001181693"/>
    </source>
</evidence>
<proteinExistence type="predicted"/>
<dbReference type="Proteomes" id="UP001181693">
    <property type="component" value="Unassembled WGS sequence"/>
</dbReference>
<sequence>MGLQDPLLNYRKQSTCGKRVLYYTTERQSTWGTGSSTTKQKNSLHGVQGPLLQNRKPVCMGYRVLYYTIERQSTWAKGPSITLSA</sequence>
<protein>
    <submittedName>
        <fullName evidence="1">Uncharacterized protein</fullName>
    </submittedName>
</protein>
<comment type="caution">
    <text evidence="1">The sequence shown here is derived from an EMBL/GenBank/DDBJ whole genome shotgun (WGS) entry which is preliminary data.</text>
</comment>
<name>A0AAV3AF63_PYXAD</name>
<dbReference type="EMBL" id="DYDO01000006">
    <property type="protein sequence ID" value="DBA22787.1"/>
    <property type="molecule type" value="Genomic_DNA"/>
</dbReference>
<reference evidence="1" key="1">
    <citation type="thesis" date="2020" institute="ProQuest LLC" country="789 East Eisenhower Parkway, Ann Arbor, MI, USA">
        <title>Comparative Genomics and Chromosome Evolution.</title>
        <authorList>
            <person name="Mudd A.B."/>
        </authorList>
    </citation>
    <scope>NUCLEOTIDE SEQUENCE</scope>
    <source>
        <strain evidence="1">1538</strain>
        <tissue evidence="1">Blood</tissue>
    </source>
</reference>
<organism evidence="1 2">
    <name type="scientific">Pyxicephalus adspersus</name>
    <name type="common">African bullfrog</name>
    <dbReference type="NCBI Taxonomy" id="30357"/>
    <lineage>
        <taxon>Eukaryota</taxon>
        <taxon>Metazoa</taxon>
        <taxon>Chordata</taxon>
        <taxon>Craniata</taxon>
        <taxon>Vertebrata</taxon>
        <taxon>Euteleostomi</taxon>
        <taxon>Amphibia</taxon>
        <taxon>Batrachia</taxon>
        <taxon>Anura</taxon>
        <taxon>Neobatrachia</taxon>
        <taxon>Ranoidea</taxon>
        <taxon>Pyxicephalidae</taxon>
        <taxon>Pyxicephalinae</taxon>
        <taxon>Pyxicephalus</taxon>
    </lineage>
</organism>
<keyword evidence="2" id="KW-1185">Reference proteome</keyword>
<gene>
    <name evidence="1" type="ORF">GDO54_013789</name>
</gene>
<evidence type="ECO:0000313" key="1">
    <source>
        <dbReference type="EMBL" id="DBA22787.1"/>
    </source>
</evidence>